<dbReference type="KEGG" id="hcb:HCBAA847_0448"/>
<evidence type="ECO:0000256" key="7">
    <source>
        <dbReference type="ARBA" id="ARBA00013188"/>
    </source>
</evidence>
<evidence type="ECO:0000313" key="18">
    <source>
        <dbReference type="Proteomes" id="UP000006036"/>
    </source>
</evidence>
<dbReference type="CDD" id="cd00429">
    <property type="entry name" value="RPE"/>
    <property type="match status" value="1"/>
</dbReference>
<comment type="function">
    <text evidence="10">Catalyzes the reversible epimerization of D-ribulose 5-phosphate to D-xylulose 5-phosphate.</text>
</comment>
<dbReference type="PIRSF" id="PIRSF001461">
    <property type="entry name" value="RPE"/>
    <property type="match status" value="1"/>
</dbReference>
<keyword evidence="13" id="KW-0170">Cobalt</keyword>
<comment type="cofactor">
    <cofactor evidence="10 13">
        <name>a divalent metal cation</name>
        <dbReference type="ChEBI" id="CHEBI:60240"/>
    </cofactor>
    <text evidence="10 13">Binds 1 divalent metal cation per subunit.</text>
</comment>
<evidence type="ECO:0000256" key="2">
    <source>
        <dbReference type="ARBA" id="ARBA00001936"/>
    </source>
</evidence>
<organism evidence="15 18">
    <name type="scientific">Helicobacter cinaedi CCUG 18818 = ATCC BAA-847</name>
    <dbReference type="NCBI Taxonomy" id="537971"/>
    <lineage>
        <taxon>Bacteria</taxon>
        <taxon>Pseudomonadati</taxon>
        <taxon>Campylobacterota</taxon>
        <taxon>Epsilonproteobacteria</taxon>
        <taxon>Campylobacterales</taxon>
        <taxon>Helicobacteraceae</taxon>
        <taxon>Helicobacter</taxon>
    </lineage>
</organism>
<comment type="cofactor">
    <cofactor evidence="2">
        <name>Mn(2+)</name>
        <dbReference type="ChEBI" id="CHEBI:29035"/>
    </cofactor>
</comment>
<dbReference type="Gene3D" id="3.20.20.70">
    <property type="entry name" value="Aldolase class I"/>
    <property type="match status" value="1"/>
</dbReference>
<comment type="catalytic activity">
    <reaction evidence="1 10 11">
        <text>D-ribulose 5-phosphate = D-xylulose 5-phosphate</text>
        <dbReference type="Rhea" id="RHEA:13677"/>
        <dbReference type="ChEBI" id="CHEBI:57737"/>
        <dbReference type="ChEBI" id="CHEBI:58121"/>
        <dbReference type="EC" id="5.1.3.1"/>
    </reaction>
</comment>
<dbReference type="PANTHER" id="PTHR11749">
    <property type="entry name" value="RIBULOSE-5-PHOSPHATE-3-EPIMERASE"/>
    <property type="match status" value="1"/>
</dbReference>
<dbReference type="Pfam" id="PF00834">
    <property type="entry name" value="Ribul_P_3_epim"/>
    <property type="match status" value="1"/>
</dbReference>
<dbReference type="EMBL" id="DS990393">
    <property type="protein sequence ID" value="EFR47184.1"/>
    <property type="molecule type" value="Genomic_DNA"/>
</dbReference>
<name>A0AAI8QGF5_9HELI</name>
<feature type="active site" description="Proton donor" evidence="10 12">
    <location>
        <position position="185"/>
    </location>
</feature>
<dbReference type="HAMAP" id="MF_02227">
    <property type="entry name" value="RPE"/>
    <property type="match status" value="1"/>
</dbReference>
<dbReference type="Proteomes" id="UP000005755">
    <property type="component" value="Unassembled WGS sequence"/>
</dbReference>
<dbReference type="SUPFAM" id="SSF51366">
    <property type="entry name" value="Ribulose-phoshate binding barrel"/>
    <property type="match status" value="1"/>
</dbReference>
<dbReference type="AlphaFoldDB" id="A0AAI8QGF5"/>
<proteinExistence type="inferred from homology"/>
<evidence type="ECO:0000313" key="17">
    <source>
        <dbReference type="Proteomes" id="UP000005755"/>
    </source>
</evidence>
<evidence type="ECO:0000256" key="1">
    <source>
        <dbReference type="ARBA" id="ARBA00001782"/>
    </source>
</evidence>
<dbReference type="InterPro" id="IPR013785">
    <property type="entry name" value="Aldolase_TIM"/>
</dbReference>
<feature type="active site" description="Proton acceptor" evidence="10 12">
    <location>
        <position position="45"/>
    </location>
</feature>
<dbReference type="GO" id="GO:0005737">
    <property type="term" value="C:cytoplasm"/>
    <property type="evidence" value="ECO:0007669"/>
    <property type="project" value="UniProtKB-ARBA"/>
</dbReference>
<dbReference type="GO" id="GO:0019323">
    <property type="term" value="P:pentose catabolic process"/>
    <property type="evidence" value="ECO:0007669"/>
    <property type="project" value="UniProtKB-UniRule"/>
</dbReference>
<dbReference type="EC" id="5.1.3.1" evidence="7 10"/>
<evidence type="ECO:0000256" key="10">
    <source>
        <dbReference type="HAMAP-Rule" id="MF_02227"/>
    </source>
</evidence>
<reference evidence="15 18" key="2">
    <citation type="journal article" date="2012" name="J. Bacteriol.">
        <title>Complete Genome Sequence of Helicobacter cinaedi Type Strain ATCC BAA-847.</title>
        <authorList>
            <person name="Miyoshi-Akiyama T."/>
            <person name="Takeshita N."/>
            <person name="Ohmagari N."/>
            <person name="Kirikae T."/>
        </authorList>
    </citation>
    <scope>NUCLEOTIDE SEQUENCE [LARGE SCALE GENOMIC DNA]</scope>
    <source>
        <strain evidence="15 18">ATCC BAA-847</strain>
    </source>
</reference>
<dbReference type="PROSITE" id="PS01085">
    <property type="entry name" value="RIBUL_P_3_EPIMER_1"/>
    <property type="match status" value="1"/>
</dbReference>
<evidence type="ECO:0000256" key="11">
    <source>
        <dbReference type="PIRNR" id="PIRNR001461"/>
    </source>
</evidence>
<feature type="binding site" evidence="10 13">
    <location>
        <position position="45"/>
    </location>
    <ligand>
        <name>a divalent metal cation</name>
        <dbReference type="ChEBI" id="CHEBI:60240"/>
    </ligand>
</feature>
<reference evidence="15" key="3">
    <citation type="submission" date="2012-07" db="EMBL/GenBank/DDBJ databases">
        <authorList>
            <person name="Akiyama T."/>
            <person name="Takeshita N."/>
            <person name="Ohmagari N."/>
            <person name="Kirikae T."/>
        </authorList>
    </citation>
    <scope>NUCLEOTIDE SEQUENCE</scope>
    <source>
        <strain evidence="15">ATCC BAA-847</strain>
    </source>
</reference>
<keyword evidence="17" id="KW-1185">Reference proteome</keyword>
<dbReference type="Proteomes" id="UP000006036">
    <property type="component" value="Chromosome 1"/>
</dbReference>
<feature type="binding site" evidence="14">
    <location>
        <position position="187"/>
    </location>
    <ligand>
        <name>substrate</name>
    </ligand>
</feature>
<feature type="binding site" evidence="10 14">
    <location>
        <position position="18"/>
    </location>
    <ligand>
        <name>substrate</name>
    </ligand>
</feature>
<dbReference type="NCBIfam" id="TIGR01163">
    <property type="entry name" value="rpe"/>
    <property type="match status" value="1"/>
</dbReference>
<feature type="binding site" evidence="10 14">
    <location>
        <position position="76"/>
    </location>
    <ligand>
        <name>substrate</name>
    </ligand>
</feature>
<evidence type="ECO:0000256" key="9">
    <source>
        <dbReference type="ARBA" id="ARBA00023235"/>
    </source>
</evidence>
<dbReference type="PROSITE" id="PS01086">
    <property type="entry name" value="RIBUL_P_3_EPIMER_2"/>
    <property type="match status" value="1"/>
</dbReference>
<evidence type="ECO:0000256" key="12">
    <source>
        <dbReference type="PIRSR" id="PIRSR001461-1"/>
    </source>
</evidence>
<dbReference type="GO" id="GO:0046872">
    <property type="term" value="F:metal ion binding"/>
    <property type="evidence" value="ECO:0007669"/>
    <property type="project" value="UniProtKB-UniRule"/>
</dbReference>
<dbReference type="NCBIfam" id="NF004076">
    <property type="entry name" value="PRK05581.1-4"/>
    <property type="match status" value="1"/>
</dbReference>
<accession>A0AAI8QGF5</accession>
<feature type="binding site" evidence="10 14">
    <location>
        <begin position="207"/>
        <end position="208"/>
    </location>
    <ligand>
        <name>substrate</name>
    </ligand>
</feature>
<dbReference type="InterPro" id="IPR026019">
    <property type="entry name" value="Ribul_P_3_epim"/>
</dbReference>
<evidence type="ECO:0000256" key="13">
    <source>
        <dbReference type="PIRSR" id="PIRSR001461-2"/>
    </source>
</evidence>
<comment type="similarity">
    <text evidence="6 10 11">Belongs to the ribulose-phosphate 3-epimerase family.</text>
</comment>
<sequence>MQTKGNKERHKKILVAPSVLSADFSKLGEEVRAICDAECDYVHIDVMDGHFVPNLTMGPMIVKSIAKASSKPLDIHLMVKNVPFFVELFAPLKPAFMSVHIEEVQHLHRVIWQIKDLGIKAGVVLNPHTNEQDLEYILPDIDLVLLMSVNPGFGGQSFIPSSLKKLKNLKQLRDRLNPNCLLEIDGGVSDKNIMDLKNAGIDMVVAGSYIFGSNDYRQAILSLR</sequence>
<dbReference type="InterPro" id="IPR000056">
    <property type="entry name" value="Ribul_P_3_epim-like"/>
</dbReference>
<gene>
    <name evidence="10 15" type="primary">rpe</name>
    <name evidence="15" type="ORF">HCBAA847_0448</name>
    <name evidence="16" type="ORF">HCCG_01732</name>
</gene>
<keyword evidence="10 11" id="KW-0119">Carbohydrate metabolism</keyword>
<dbReference type="EMBL" id="AP012492">
    <property type="protein sequence ID" value="BAM31695.1"/>
    <property type="molecule type" value="Genomic_DNA"/>
</dbReference>
<dbReference type="GO" id="GO:0004750">
    <property type="term" value="F:D-ribulose-phosphate 3-epimerase activity"/>
    <property type="evidence" value="ECO:0007669"/>
    <property type="project" value="UniProtKB-UniRule"/>
</dbReference>
<dbReference type="GO" id="GO:0006098">
    <property type="term" value="P:pentose-phosphate shunt"/>
    <property type="evidence" value="ECO:0007669"/>
    <property type="project" value="UniProtKB-UniRule"/>
</dbReference>
<dbReference type="FunFam" id="3.20.20.70:FF:000004">
    <property type="entry name" value="Ribulose-phosphate 3-epimerase"/>
    <property type="match status" value="1"/>
</dbReference>
<feature type="binding site" evidence="10 13">
    <location>
        <position position="185"/>
    </location>
    <ligand>
        <name>a divalent metal cation</name>
        <dbReference type="ChEBI" id="CHEBI:60240"/>
    </ligand>
</feature>
<feature type="binding site" evidence="10 13">
    <location>
        <position position="76"/>
    </location>
    <ligand>
        <name>a divalent metal cation</name>
        <dbReference type="ChEBI" id="CHEBI:60240"/>
    </ligand>
</feature>
<keyword evidence="9 10" id="KW-0413">Isomerase</keyword>
<reference evidence="16" key="1">
    <citation type="submission" date="2008-08" db="EMBL/GenBank/DDBJ databases">
        <title>Annotation of Helicobacter cinaedi strain CCUG 18818.</title>
        <authorList>
            <consortium name="The Broad Institute Genome Sequencing Platform"/>
            <person name="Fox J.G."/>
            <person name="Shen Z."/>
            <person name="Charoenlap N."/>
            <person name="Schauer D.B."/>
            <person name="Ward D."/>
            <person name="Mehta T."/>
            <person name="Young S."/>
            <person name="Jaffe D."/>
            <person name="Gnerre S."/>
            <person name="Berlin A."/>
            <person name="Heiman D."/>
            <person name="Hepburn T."/>
            <person name="Shea T."/>
            <person name="Sykes S."/>
            <person name="Alvarado L."/>
            <person name="Kodira C."/>
            <person name="Borodovsky M."/>
            <person name="Lander E."/>
            <person name="Galagan J."/>
            <person name="Nusbaum C."/>
            <person name="Birren B."/>
        </authorList>
    </citation>
    <scope>NUCLEOTIDE SEQUENCE</scope>
    <source>
        <strain evidence="16">CCUG 18818</strain>
    </source>
</reference>
<dbReference type="RefSeq" id="WP_002957069.1">
    <property type="nucleotide sequence ID" value="NC_020555.1"/>
</dbReference>
<evidence type="ECO:0000313" key="15">
    <source>
        <dbReference type="EMBL" id="BAM31695.1"/>
    </source>
</evidence>
<feature type="binding site" evidence="10 14">
    <location>
        <begin position="152"/>
        <end position="155"/>
    </location>
    <ligand>
        <name>substrate</name>
    </ligand>
</feature>
<evidence type="ECO:0000313" key="16">
    <source>
        <dbReference type="EMBL" id="EFR47184.1"/>
    </source>
</evidence>
<keyword evidence="8 10" id="KW-0479">Metal-binding</keyword>
<evidence type="ECO:0000256" key="5">
    <source>
        <dbReference type="ARBA" id="ARBA00001954"/>
    </source>
</evidence>
<reference evidence="17" key="4">
    <citation type="journal article" date="2014" name="Genome Announc.">
        <title>Draft genome sequences of six enterohepatic helicobacter species isolated from humans and one from rhesus macaques.</title>
        <authorList>
            <person name="Shen Z."/>
            <person name="Sheh A."/>
            <person name="Young S.K."/>
            <person name="Abouelliel A."/>
            <person name="Ward D.V."/>
            <person name="Earl A.M."/>
            <person name="Fox J.G."/>
        </authorList>
    </citation>
    <scope>NUCLEOTIDE SEQUENCE [LARGE SCALE GENOMIC DNA]</scope>
    <source>
        <strain evidence="17">CCUG 18818</strain>
    </source>
</reference>
<dbReference type="GeneID" id="66538914"/>
<protein>
    <recommendedName>
        <fullName evidence="7 10">Ribulose-phosphate 3-epimerase</fullName>
        <ecNumber evidence="7 10">5.1.3.1</ecNumber>
    </recommendedName>
</protein>
<feature type="binding site" evidence="10 13">
    <location>
        <position position="43"/>
    </location>
    <ligand>
        <name>a divalent metal cation</name>
        <dbReference type="ChEBI" id="CHEBI:60240"/>
    </ligand>
</feature>
<keyword evidence="13" id="KW-0464">Manganese</keyword>
<comment type="cofactor">
    <cofactor evidence="5">
        <name>Fe(2+)</name>
        <dbReference type="ChEBI" id="CHEBI:29033"/>
    </cofactor>
</comment>
<comment type="cofactor">
    <cofactor evidence="3">
        <name>Co(2+)</name>
        <dbReference type="ChEBI" id="CHEBI:48828"/>
    </cofactor>
</comment>
<dbReference type="InterPro" id="IPR011060">
    <property type="entry name" value="RibuloseP-bd_barrel"/>
</dbReference>
<evidence type="ECO:0000256" key="14">
    <source>
        <dbReference type="PIRSR" id="PIRSR001461-3"/>
    </source>
</evidence>
<evidence type="ECO:0000256" key="8">
    <source>
        <dbReference type="ARBA" id="ARBA00022723"/>
    </source>
</evidence>
<comment type="pathway">
    <text evidence="10">Carbohydrate degradation.</text>
</comment>
<evidence type="ECO:0000256" key="4">
    <source>
        <dbReference type="ARBA" id="ARBA00001947"/>
    </source>
</evidence>
<feature type="binding site" evidence="10">
    <location>
        <begin position="185"/>
        <end position="187"/>
    </location>
    <ligand>
        <name>substrate</name>
    </ligand>
</feature>
<comment type="cofactor">
    <cofactor evidence="4">
        <name>Zn(2+)</name>
        <dbReference type="ChEBI" id="CHEBI:29105"/>
    </cofactor>
</comment>
<evidence type="ECO:0000256" key="3">
    <source>
        <dbReference type="ARBA" id="ARBA00001941"/>
    </source>
</evidence>
<evidence type="ECO:0000256" key="6">
    <source>
        <dbReference type="ARBA" id="ARBA00009541"/>
    </source>
</evidence>
<keyword evidence="13" id="KW-0862">Zinc</keyword>